<dbReference type="Proteomes" id="UP000784294">
    <property type="component" value="Unassembled WGS sequence"/>
</dbReference>
<dbReference type="GO" id="GO:0006397">
    <property type="term" value="P:mRNA processing"/>
    <property type="evidence" value="ECO:0007669"/>
    <property type="project" value="UniProtKB-KW"/>
</dbReference>
<keyword evidence="2" id="KW-0507">mRNA processing</keyword>
<dbReference type="GO" id="GO:0004534">
    <property type="term" value="F:5'-3' RNA exonuclease activity"/>
    <property type="evidence" value="ECO:0007669"/>
    <property type="project" value="TreeGrafter"/>
</dbReference>
<protein>
    <recommendedName>
        <fullName evidence="7">Xrn1 helical domain-containing protein</fullName>
    </recommendedName>
</protein>
<dbReference type="OrthoDB" id="372487at2759"/>
<comment type="caution">
    <text evidence="8">The sequence shown here is derived from an EMBL/GenBank/DDBJ whole genome shotgun (WGS) entry which is preliminary data.</text>
</comment>
<dbReference type="PANTHER" id="PTHR12341:SF41">
    <property type="entry name" value="5'-3' EXORIBONUCLEASE 2"/>
    <property type="match status" value="1"/>
</dbReference>
<dbReference type="GO" id="GO:0000956">
    <property type="term" value="P:nuclear-transcribed mRNA catabolic process"/>
    <property type="evidence" value="ECO:0007669"/>
    <property type="project" value="TreeGrafter"/>
</dbReference>
<proteinExistence type="inferred from homology"/>
<evidence type="ECO:0000313" key="8">
    <source>
        <dbReference type="EMBL" id="VEL21762.1"/>
    </source>
</evidence>
<dbReference type="GO" id="GO:0005634">
    <property type="term" value="C:nucleus"/>
    <property type="evidence" value="ECO:0007669"/>
    <property type="project" value="TreeGrafter"/>
</dbReference>
<comment type="similarity">
    <text evidence="1">Belongs to the 5'-3' exonuclease family. XRN2/RAT1 subfamily.</text>
</comment>
<keyword evidence="3" id="KW-0540">Nuclease</keyword>
<dbReference type="InterPro" id="IPR041412">
    <property type="entry name" value="Xrn1_helical"/>
</dbReference>
<keyword evidence="6" id="KW-0472">Membrane</keyword>
<dbReference type="PANTHER" id="PTHR12341">
    <property type="entry name" value="5'-&gt;3' EXORIBONUCLEASE"/>
    <property type="match status" value="1"/>
</dbReference>
<feature type="domain" description="Xrn1 helical" evidence="7">
    <location>
        <begin position="5"/>
        <end position="228"/>
    </location>
</feature>
<gene>
    <name evidence="8" type="ORF">PXEA_LOCUS15202</name>
</gene>
<reference evidence="8" key="1">
    <citation type="submission" date="2018-11" db="EMBL/GenBank/DDBJ databases">
        <authorList>
            <consortium name="Pathogen Informatics"/>
        </authorList>
    </citation>
    <scope>NUCLEOTIDE SEQUENCE</scope>
</reference>
<feature type="transmembrane region" description="Helical" evidence="6">
    <location>
        <begin position="229"/>
        <end position="249"/>
    </location>
</feature>
<dbReference type="GO" id="GO:0003723">
    <property type="term" value="F:RNA binding"/>
    <property type="evidence" value="ECO:0007669"/>
    <property type="project" value="TreeGrafter"/>
</dbReference>
<accession>A0A3S5FDX6</accession>
<keyword evidence="4" id="KW-0378">Hydrolase</keyword>
<keyword evidence="5" id="KW-0269">Exonuclease</keyword>
<keyword evidence="9" id="KW-1185">Reference proteome</keyword>
<evidence type="ECO:0000256" key="1">
    <source>
        <dbReference type="ARBA" id="ARBA00006994"/>
    </source>
</evidence>
<keyword evidence="6" id="KW-0812">Transmembrane</keyword>
<evidence type="ECO:0000256" key="6">
    <source>
        <dbReference type="SAM" id="Phobius"/>
    </source>
</evidence>
<evidence type="ECO:0000259" key="7">
    <source>
        <dbReference type="Pfam" id="PF17846"/>
    </source>
</evidence>
<dbReference type="AlphaFoldDB" id="A0A3S5FDX6"/>
<dbReference type="Gene3D" id="1.25.40.1050">
    <property type="match status" value="1"/>
</dbReference>
<dbReference type="InterPro" id="IPR027073">
    <property type="entry name" value="5_3_exoribonuclease"/>
</dbReference>
<evidence type="ECO:0000256" key="4">
    <source>
        <dbReference type="ARBA" id="ARBA00022801"/>
    </source>
</evidence>
<keyword evidence="6" id="KW-1133">Transmembrane helix</keyword>
<evidence type="ECO:0000256" key="3">
    <source>
        <dbReference type="ARBA" id="ARBA00022722"/>
    </source>
</evidence>
<name>A0A3S5FDX6_9PLAT</name>
<sequence length="263" mass="29875">MRYIDTDFSAQPTEPFRPLEQLMAVFPASSRSHVPPAWQDLMTDPNSPIIDFYPTDFKVDLNGKRFAWMGVALLPLVDELRLLRALDTRRHLLSTEEVERNIRGPDRLFVKEVHPVAGLLLALHKHAVDLKLTPEYFVPPGKHIKGGLLVPDDHSVLDSRLTQGISGRFWPDLCIAHMPGERVPSGVPTLLPDLPVSRVVSVCFADPAYPDKFVFPSKLLDKVSNSSRLIGLFFWPLLLNITFVIRCHAFRHSYYTDRNVTFI</sequence>
<organism evidence="8 9">
    <name type="scientific">Protopolystoma xenopodis</name>
    <dbReference type="NCBI Taxonomy" id="117903"/>
    <lineage>
        <taxon>Eukaryota</taxon>
        <taxon>Metazoa</taxon>
        <taxon>Spiralia</taxon>
        <taxon>Lophotrochozoa</taxon>
        <taxon>Platyhelminthes</taxon>
        <taxon>Monogenea</taxon>
        <taxon>Polyopisthocotylea</taxon>
        <taxon>Polystomatidea</taxon>
        <taxon>Polystomatidae</taxon>
        <taxon>Protopolystoma</taxon>
    </lineage>
</organism>
<evidence type="ECO:0000256" key="5">
    <source>
        <dbReference type="ARBA" id="ARBA00022839"/>
    </source>
</evidence>
<evidence type="ECO:0000313" key="9">
    <source>
        <dbReference type="Proteomes" id="UP000784294"/>
    </source>
</evidence>
<dbReference type="EMBL" id="CAAALY010052984">
    <property type="protein sequence ID" value="VEL21762.1"/>
    <property type="molecule type" value="Genomic_DNA"/>
</dbReference>
<dbReference type="FunFam" id="1.25.40.1050:FF:000002">
    <property type="entry name" value="5'-3' exoribonuclease"/>
    <property type="match status" value="1"/>
</dbReference>
<dbReference type="Pfam" id="PF17846">
    <property type="entry name" value="XRN_M"/>
    <property type="match status" value="1"/>
</dbReference>
<evidence type="ECO:0000256" key="2">
    <source>
        <dbReference type="ARBA" id="ARBA00022664"/>
    </source>
</evidence>